<gene>
    <name evidence="6" type="ORF">CSOL1703_00001929</name>
</gene>
<evidence type="ECO:0000313" key="7">
    <source>
        <dbReference type="Proteomes" id="UP000775872"/>
    </source>
</evidence>
<name>A0A9N9Z6R2_9HYPO</name>
<keyword evidence="4" id="KW-0658">Purine biosynthesis</keyword>
<dbReference type="GO" id="GO:0005737">
    <property type="term" value="C:cytoplasm"/>
    <property type="evidence" value="ECO:0007669"/>
    <property type="project" value="TreeGrafter"/>
</dbReference>
<reference evidence="7" key="1">
    <citation type="submission" date="2019-06" db="EMBL/GenBank/DDBJ databases">
        <authorList>
            <person name="Broberg M."/>
        </authorList>
    </citation>
    <scope>NUCLEOTIDE SEQUENCE [LARGE SCALE GENOMIC DNA]</scope>
</reference>
<dbReference type="EC" id="2.1.2.2" evidence="2"/>
<comment type="caution">
    <text evidence="6">The sequence shown here is derived from an EMBL/GenBank/DDBJ whole genome shotgun (WGS) entry which is preliminary data.</text>
</comment>
<evidence type="ECO:0000313" key="6">
    <source>
        <dbReference type="EMBL" id="CAH0049966.1"/>
    </source>
</evidence>
<dbReference type="EMBL" id="CABFOC020000035">
    <property type="protein sequence ID" value="CAH0049966.1"/>
    <property type="molecule type" value="Genomic_DNA"/>
</dbReference>
<evidence type="ECO:0000256" key="4">
    <source>
        <dbReference type="ARBA" id="ARBA00022755"/>
    </source>
</evidence>
<sequence length="246" mass="27354">MAAQDSPCRILVMASGFGSNFQALIDAVASGEIPNSKIISLFVNRSKAHAVVRAEKAGIPSEYYNLISHGFLPKTEKDEQKVAEARQRYDAALAEKVISKQPELIVLAGWMHIFSEAFLEPLQKAGILIINLHPYVIRSPVNVIGDGKMLTYLLQSVANRADEFDGANAIERAFDEFKAGRLTRTGIMAHYVIHEVDKGTPIMVEEIKWEGEEIDQFKDKMHAREHPLIVKATAKVVGEILTRRST</sequence>
<accession>A0A9N9Z6R2</accession>
<dbReference type="Proteomes" id="UP000775872">
    <property type="component" value="Unassembled WGS sequence"/>
</dbReference>
<dbReference type="GO" id="GO:0006189">
    <property type="term" value="P:'de novo' IMP biosynthetic process"/>
    <property type="evidence" value="ECO:0007669"/>
    <property type="project" value="TreeGrafter"/>
</dbReference>
<comment type="pathway">
    <text evidence="1">Purine metabolism; IMP biosynthesis via de novo pathway; N(2)-formyl-N(1)-(5-phospho-D-ribosyl)glycinamide from N(1)-(5-phospho-D-ribosyl)glycinamide (10-formyl THF route): step 1/1.</text>
</comment>
<reference evidence="6 7" key="2">
    <citation type="submission" date="2021-10" db="EMBL/GenBank/DDBJ databases">
        <authorList>
            <person name="Piombo E."/>
        </authorList>
    </citation>
    <scope>NUCLEOTIDE SEQUENCE [LARGE SCALE GENOMIC DNA]</scope>
</reference>
<dbReference type="GO" id="GO:0004644">
    <property type="term" value="F:phosphoribosylglycinamide formyltransferase activity"/>
    <property type="evidence" value="ECO:0007669"/>
    <property type="project" value="UniProtKB-EC"/>
</dbReference>
<dbReference type="Pfam" id="PF00551">
    <property type="entry name" value="Formyl_trans_N"/>
    <property type="match status" value="2"/>
</dbReference>
<dbReference type="SUPFAM" id="SSF53328">
    <property type="entry name" value="Formyltransferase"/>
    <property type="match status" value="2"/>
</dbReference>
<evidence type="ECO:0000259" key="5">
    <source>
        <dbReference type="Pfam" id="PF00551"/>
    </source>
</evidence>
<dbReference type="OrthoDB" id="5575075at2759"/>
<evidence type="ECO:0000256" key="2">
    <source>
        <dbReference type="ARBA" id="ARBA00012254"/>
    </source>
</evidence>
<feature type="domain" description="Formyl transferase N-terminal" evidence="5">
    <location>
        <begin position="9"/>
        <end position="134"/>
    </location>
</feature>
<dbReference type="PANTHER" id="PTHR43369:SF2">
    <property type="entry name" value="PHOSPHORIBOSYLGLYCINAMIDE FORMYLTRANSFERASE"/>
    <property type="match status" value="1"/>
</dbReference>
<dbReference type="AlphaFoldDB" id="A0A9N9Z6R2"/>
<dbReference type="InterPro" id="IPR036477">
    <property type="entry name" value="Formyl_transf_N_sf"/>
</dbReference>
<feature type="domain" description="Formyl transferase N-terminal" evidence="5">
    <location>
        <begin position="163"/>
        <end position="232"/>
    </location>
</feature>
<proteinExistence type="predicted"/>
<protein>
    <recommendedName>
        <fullName evidence="2">phosphoribosylglycinamide formyltransferase 1</fullName>
        <ecNumber evidence="2">2.1.2.2</ecNumber>
    </recommendedName>
</protein>
<keyword evidence="7" id="KW-1185">Reference proteome</keyword>
<dbReference type="PANTHER" id="PTHR43369">
    <property type="entry name" value="PHOSPHORIBOSYLGLYCINAMIDE FORMYLTRANSFERASE"/>
    <property type="match status" value="1"/>
</dbReference>
<dbReference type="InterPro" id="IPR002376">
    <property type="entry name" value="Formyl_transf_N"/>
</dbReference>
<keyword evidence="3" id="KW-0808">Transferase</keyword>
<organism evidence="6 7">
    <name type="scientific">Clonostachys solani</name>
    <dbReference type="NCBI Taxonomy" id="160281"/>
    <lineage>
        <taxon>Eukaryota</taxon>
        <taxon>Fungi</taxon>
        <taxon>Dikarya</taxon>
        <taxon>Ascomycota</taxon>
        <taxon>Pezizomycotina</taxon>
        <taxon>Sordariomycetes</taxon>
        <taxon>Hypocreomycetidae</taxon>
        <taxon>Hypocreales</taxon>
        <taxon>Bionectriaceae</taxon>
        <taxon>Clonostachys</taxon>
    </lineage>
</organism>
<dbReference type="Gene3D" id="3.40.50.170">
    <property type="entry name" value="Formyl transferase, N-terminal domain"/>
    <property type="match status" value="1"/>
</dbReference>
<evidence type="ECO:0000256" key="1">
    <source>
        <dbReference type="ARBA" id="ARBA00005054"/>
    </source>
</evidence>
<evidence type="ECO:0000256" key="3">
    <source>
        <dbReference type="ARBA" id="ARBA00022679"/>
    </source>
</evidence>